<dbReference type="Proteomes" id="UP000027265">
    <property type="component" value="Unassembled WGS sequence"/>
</dbReference>
<proteinExistence type="predicted"/>
<dbReference type="HOGENOM" id="CLU_2503879_0_0_1"/>
<dbReference type="OrthoDB" id="2149224at2759"/>
<accession>A0A067PUV9</accession>
<feature type="non-terminal residue" evidence="1">
    <location>
        <position position="87"/>
    </location>
</feature>
<evidence type="ECO:0000313" key="1">
    <source>
        <dbReference type="EMBL" id="KDQ58494.1"/>
    </source>
</evidence>
<sequence>SIGDMRLQLQALLDRKGKQLQQAATLGQRVLAQQMELEERIRQLQDMEVNKADDDDIDADMKEIYRELMDTIRTWNSENVQLSSAFG</sequence>
<gene>
    <name evidence="1" type="ORF">JAAARDRAFT_83517</name>
</gene>
<reference evidence="2" key="1">
    <citation type="journal article" date="2014" name="Proc. Natl. Acad. Sci. U.S.A.">
        <title>Extensive sampling of basidiomycete genomes demonstrates inadequacy of the white-rot/brown-rot paradigm for wood decay fungi.</title>
        <authorList>
            <person name="Riley R."/>
            <person name="Salamov A.A."/>
            <person name="Brown D.W."/>
            <person name="Nagy L.G."/>
            <person name="Floudas D."/>
            <person name="Held B.W."/>
            <person name="Levasseur A."/>
            <person name="Lombard V."/>
            <person name="Morin E."/>
            <person name="Otillar R."/>
            <person name="Lindquist E.A."/>
            <person name="Sun H."/>
            <person name="LaButti K.M."/>
            <person name="Schmutz J."/>
            <person name="Jabbour D."/>
            <person name="Luo H."/>
            <person name="Baker S.E."/>
            <person name="Pisabarro A.G."/>
            <person name="Walton J.D."/>
            <person name="Blanchette R.A."/>
            <person name="Henrissat B."/>
            <person name="Martin F."/>
            <person name="Cullen D."/>
            <person name="Hibbett D.S."/>
            <person name="Grigoriev I.V."/>
        </authorList>
    </citation>
    <scope>NUCLEOTIDE SEQUENCE [LARGE SCALE GENOMIC DNA]</scope>
    <source>
        <strain evidence="2">MUCL 33604</strain>
    </source>
</reference>
<dbReference type="InParanoid" id="A0A067PUV9"/>
<protein>
    <submittedName>
        <fullName evidence="1">Uncharacterized protein</fullName>
    </submittedName>
</protein>
<dbReference type="EMBL" id="KL197717">
    <property type="protein sequence ID" value="KDQ58494.1"/>
    <property type="molecule type" value="Genomic_DNA"/>
</dbReference>
<evidence type="ECO:0000313" key="2">
    <source>
        <dbReference type="Proteomes" id="UP000027265"/>
    </source>
</evidence>
<dbReference type="AlphaFoldDB" id="A0A067PUV9"/>
<organism evidence="1 2">
    <name type="scientific">Jaapia argillacea MUCL 33604</name>
    <dbReference type="NCBI Taxonomy" id="933084"/>
    <lineage>
        <taxon>Eukaryota</taxon>
        <taxon>Fungi</taxon>
        <taxon>Dikarya</taxon>
        <taxon>Basidiomycota</taxon>
        <taxon>Agaricomycotina</taxon>
        <taxon>Agaricomycetes</taxon>
        <taxon>Agaricomycetidae</taxon>
        <taxon>Jaapiales</taxon>
        <taxon>Jaapiaceae</taxon>
        <taxon>Jaapia</taxon>
    </lineage>
</organism>
<keyword evidence="2" id="KW-1185">Reference proteome</keyword>
<feature type="non-terminal residue" evidence="1">
    <location>
        <position position="1"/>
    </location>
</feature>
<name>A0A067PUV9_9AGAM</name>
<dbReference type="STRING" id="933084.A0A067PUV9"/>